<keyword evidence="15" id="KW-1185">Reference proteome</keyword>
<dbReference type="UniPathway" id="UPA00087">
    <property type="reaction ID" value="UER00172"/>
</dbReference>
<dbReference type="GO" id="GO:0009156">
    <property type="term" value="P:ribonucleoside monophosphate biosynthetic process"/>
    <property type="evidence" value="ECO:0007669"/>
    <property type="project" value="InterPro"/>
</dbReference>
<feature type="binding site" evidence="12">
    <location>
        <begin position="55"/>
        <end position="57"/>
    </location>
    <ligand>
        <name>ATP</name>
        <dbReference type="ChEBI" id="CHEBI:30616"/>
    </ligand>
</feature>
<evidence type="ECO:0000256" key="7">
    <source>
        <dbReference type="ARBA" id="ARBA00022840"/>
    </source>
</evidence>
<reference evidence="14" key="1">
    <citation type="journal article" date="2014" name="Int. J. Syst. Evol. Microbiol.">
        <title>Complete genome sequence of Corynebacterium casei LMG S-19264T (=DSM 44701T), isolated from a smear-ripened cheese.</title>
        <authorList>
            <consortium name="US DOE Joint Genome Institute (JGI-PGF)"/>
            <person name="Walter F."/>
            <person name="Albersmeier A."/>
            <person name="Kalinowski J."/>
            <person name="Ruckert C."/>
        </authorList>
    </citation>
    <scope>NUCLEOTIDE SEQUENCE</scope>
    <source>
        <strain evidence="14">KCTC 12870</strain>
    </source>
</reference>
<keyword evidence="2 12" id="KW-0808">Transferase</keyword>
<dbReference type="Proteomes" id="UP000642829">
    <property type="component" value="Unassembled WGS sequence"/>
</dbReference>
<comment type="caution">
    <text evidence="14">The sequence shown here is derived from an EMBL/GenBank/DDBJ whole genome shotgun (WGS) entry which is preliminary data.</text>
</comment>
<evidence type="ECO:0000256" key="3">
    <source>
        <dbReference type="ARBA" id="ARBA00022723"/>
    </source>
</evidence>
<dbReference type="NCBIfam" id="TIGR01251">
    <property type="entry name" value="ribP_PPkin"/>
    <property type="match status" value="1"/>
</dbReference>
<comment type="pathway">
    <text evidence="1 12">Metabolic intermediate biosynthesis; 5-phospho-alpha-D-ribose 1-diphosphate biosynthesis; 5-phospho-alpha-D-ribose 1-diphosphate from D-ribose 5-phosphate (route I): step 1/1.</text>
</comment>
<keyword evidence="3 12" id="KW-0479">Metal-binding</keyword>
<feature type="binding site" evidence="12">
    <location>
        <begin position="114"/>
        <end position="115"/>
    </location>
    <ligand>
        <name>ATP</name>
        <dbReference type="ChEBI" id="CHEBI:30616"/>
    </ligand>
</feature>
<evidence type="ECO:0000256" key="11">
    <source>
        <dbReference type="ARBA" id="ARBA00061444"/>
    </source>
</evidence>
<dbReference type="FunFam" id="3.40.50.2020:FF:000001">
    <property type="entry name" value="Ribose-phosphate pyrophosphokinase"/>
    <property type="match status" value="1"/>
</dbReference>
<dbReference type="GO" id="GO:0006164">
    <property type="term" value="P:purine nucleotide biosynthetic process"/>
    <property type="evidence" value="ECO:0007669"/>
    <property type="project" value="TreeGrafter"/>
</dbReference>
<evidence type="ECO:0000256" key="10">
    <source>
        <dbReference type="ARBA" id="ARBA00054914"/>
    </source>
</evidence>
<dbReference type="InterPro" id="IPR037515">
    <property type="entry name" value="Rib-P_diPkinase_bac"/>
</dbReference>
<protein>
    <recommendedName>
        <fullName evidence="12">Ribose-phosphate pyrophosphokinase</fullName>
        <shortName evidence="12">RPPK</shortName>
        <ecNumber evidence="12">2.7.6.1</ecNumber>
    </recommendedName>
    <alternativeName>
        <fullName evidence="12">5-phospho-D-ribosyl alpha-1-diphosphate synthase</fullName>
    </alternativeName>
    <alternativeName>
        <fullName evidence="12">Phosphoribosyl diphosphate synthase</fullName>
    </alternativeName>
    <alternativeName>
        <fullName evidence="12">Phosphoribosyl pyrophosphate synthase</fullName>
        <shortName evidence="12">P-Rib-PP synthase</shortName>
        <shortName evidence="12">PRPP synthase</shortName>
        <shortName evidence="12">PRPPase</shortName>
    </alternativeName>
</protein>
<keyword evidence="4 12" id="KW-0545">Nucleotide biosynthesis</keyword>
<dbReference type="InterPro" id="IPR029099">
    <property type="entry name" value="Pribosyltran_N"/>
</dbReference>
<dbReference type="PANTHER" id="PTHR10210:SF41">
    <property type="entry name" value="RIBOSE-PHOSPHATE PYROPHOSPHOKINASE 1, CHLOROPLASTIC"/>
    <property type="match status" value="1"/>
</dbReference>
<comment type="cofactor">
    <cofactor evidence="12">
        <name>Mg(2+)</name>
        <dbReference type="ChEBI" id="CHEBI:18420"/>
    </cofactor>
    <text evidence="12">Binds 2 Mg(2+) ions per subunit.</text>
</comment>
<dbReference type="Pfam" id="PF13793">
    <property type="entry name" value="Pribosyltran_N"/>
    <property type="match status" value="1"/>
</dbReference>
<proteinExistence type="inferred from homology"/>
<feature type="binding site" evidence="12">
    <location>
        <position position="237"/>
    </location>
    <ligand>
        <name>D-ribose 5-phosphate</name>
        <dbReference type="ChEBI" id="CHEBI:78346"/>
    </ligand>
</feature>
<dbReference type="PROSITE" id="PS00114">
    <property type="entry name" value="PRPP_SYNTHASE"/>
    <property type="match status" value="1"/>
</dbReference>
<keyword evidence="5 12" id="KW-0547">Nucleotide-binding</keyword>
<dbReference type="EC" id="2.7.6.1" evidence="12"/>
<comment type="caution">
    <text evidence="12">Lacks conserved residue(s) required for the propagation of feature annotation.</text>
</comment>
<dbReference type="SMART" id="SM01400">
    <property type="entry name" value="Pribosyltran_N"/>
    <property type="match status" value="1"/>
</dbReference>
<dbReference type="InterPro" id="IPR005946">
    <property type="entry name" value="Rib-P_diPkinase"/>
</dbReference>
<comment type="subcellular location">
    <subcellularLocation>
        <location evidence="12">Cytoplasm</location>
    </subcellularLocation>
</comment>
<feature type="binding site" evidence="12">
    <location>
        <position position="188"/>
    </location>
    <ligand>
        <name>Mg(2+)</name>
        <dbReference type="ChEBI" id="CHEBI:18420"/>
    </ligand>
</feature>
<evidence type="ECO:0000256" key="1">
    <source>
        <dbReference type="ARBA" id="ARBA00004996"/>
    </source>
</evidence>
<dbReference type="AlphaFoldDB" id="A0A8J3DDV7"/>
<dbReference type="SUPFAM" id="SSF53271">
    <property type="entry name" value="PRTase-like"/>
    <property type="match status" value="1"/>
</dbReference>
<dbReference type="InterPro" id="IPR000842">
    <property type="entry name" value="PRib_PP_synth_CS"/>
</dbReference>
<dbReference type="PANTHER" id="PTHR10210">
    <property type="entry name" value="RIBOSE-PHOSPHATE DIPHOSPHOKINASE FAMILY MEMBER"/>
    <property type="match status" value="1"/>
</dbReference>
<evidence type="ECO:0000259" key="13">
    <source>
        <dbReference type="Pfam" id="PF13793"/>
    </source>
</evidence>
<dbReference type="NCBIfam" id="NF002320">
    <property type="entry name" value="PRK01259.1"/>
    <property type="match status" value="1"/>
</dbReference>
<evidence type="ECO:0000256" key="8">
    <source>
        <dbReference type="ARBA" id="ARBA00022842"/>
    </source>
</evidence>
<keyword evidence="8 12" id="KW-0460">Magnesium</keyword>
<feature type="active site" evidence="12">
    <location>
        <position position="211"/>
    </location>
</feature>
<dbReference type="CDD" id="cd06223">
    <property type="entry name" value="PRTases_typeI"/>
    <property type="match status" value="1"/>
</dbReference>
<evidence type="ECO:0000256" key="4">
    <source>
        <dbReference type="ARBA" id="ARBA00022727"/>
    </source>
</evidence>
<dbReference type="GO" id="GO:0004749">
    <property type="term" value="F:ribose phosphate diphosphokinase activity"/>
    <property type="evidence" value="ECO:0007669"/>
    <property type="project" value="UniProtKB-UniRule"/>
</dbReference>
<evidence type="ECO:0000313" key="14">
    <source>
        <dbReference type="EMBL" id="GHC08348.1"/>
    </source>
</evidence>
<evidence type="ECO:0000313" key="15">
    <source>
        <dbReference type="Proteomes" id="UP000642829"/>
    </source>
</evidence>
<gene>
    <name evidence="12" type="primary">prs</name>
    <name evidence="14" type="ORF">GCM10007047_27010</name>
</gene>
<evidence type="ECO:0000256" key="6">
    <source>
        <dbReference type="ARBA" id="ARBA00022777"/>
    </source>
</evidence>
<evidence type="ECO:0000256" key="2">
    <source>
        <dbReference type="ARBA" id="ARBA00022679"/>
    </source>
</evidence>
<dbReference type="GO" id="GO:0005524">
    <property type="term" value="F:ATP binding"/>
    <property type="evidence" value="ECO:0007669"/>
    <property type="project" value="UniProtKB-KW"/>
</dbReference>
<comment type="subunit">
    <text evidence="12">Homohexamer.</text>
</comment>
<dbReference type="Gene3D" id="3.40.50.2020">
    <property type="match status" value="2"/>
</dbReference>
<dbReference type="InterPro" id="IPR029057">
    <property type="entry name" value="PRTase-like"/>
</dbReference>
<comment type="similarity">
    <text evidence="11 12">Belongs to the ribose-phosphate pyrophosphokinase family. Class I subfamily.</text>
</comment>
<keyword evidence="12" id="KW-0963">Cytoplasm</keyword>
<name>A0A8J3DDV7_9BACT</name>
<dbReference type="GO" id="GO:0000287">
    <property type="term" value="F:magnesium ion binding"/>
    <property type="evidence" value="ECO:0007669"/>
    <property type="project" value="UniProtKB-UniRule"/>
</dbReference>
<evidence type="ECO:0000256" key="5">
    <source>
        <dbReference type="ARBA" id="ARBA00022741"/>
    </source>
</evidence>
<dbReference type="EMBL" id="BMXG01000019">
    <property type="protein sequence ID" value="GHC08348.1"/>
    <property type="molecule type" value="Genomic_DNA"/>
</dbReference>
<dbReference type="InterPro" id="IPR000836">
    <property type="entry name" value="PRTase_dom"/>
</dbReference>
<evidence type="ECO:0000256" key="12">
    <source>
        <dbReference type="HAMAP-Rule" id="MF_00583"/>
    </source>
</evidence>
<comment type="catalytic activity">
    <reaction evidence="9 12">
        <text>D-ribose 5-phosphate + ATP = 5-phospho-alpha-D-ribose 1-diphosphate + AMP + H(+)</text>
        <dbReference type="Rhea" id="RHEA:15609"/>
        <dbReference type="ChEBI" id="CHEBI:15378"/>
        <dbReference type="ChEBI" id="CHEBI:30616"/>
        <dbReference type="ChEBI" id="CHEBI:58017"/>
        <dbReference type="ChEBI" id="CHEBI:78346"/>
        <dbReference type="ChEBI" id="CHEBI:456215"/>
        <dbReference type="EC" id="2.7.6.1"/>
    </reaction>
</comment>
<dbReference type="GO" id="GO:0002189">
    <property type="term" value="C:ribose phosphate diphosphokinase complex"/>
    <property type="evidence" value="ECO:0007669"/>
    <property type="project" value="TreeGrafter"/>
</dbReference>
<keyword evidence="7 12" id="KW-0067">ATP-binding</keyword>
<reference evidence="14" key="2">
    <citation type="submission" date="2020-09" db="EMBL/GenBank/DDBJ databases">
        <authorList>
            <person name="Sun Q."/>
            <person name="Kim S."/>
        </authorList>
    </citation>
    <scope>NUCLEOTIDE SEQUENCE</scope>
    <source>
        <strain evidence="14">KCTC 12870</strain>
    </source>
</reference>
<feature type="binding site" evidence="12">
    <location>
        <position position="213"/>
    </location>
    <ligand>
        <name>D-ribose 5-phosphate</name>
        <dbReference type="ChEBI" id="CHEBI:78346"/>
    </ligand>
</feature>
<organism evidence="14 15">
    <name type="scientific">Cerasicoccus arenae</name>
    <dbReference type="NCBI Taxonomy" id="424488"/>
    <lineage>
        <taxon>Bacteria</taxon>
        <taxon>Pseudomonadati</taxon>
        <taxon>Verrucomicrobiota</taxon>
        <taxon>Opitutia</taxon>
        <taxon>Puniceicoccales</taxon>
        <taxon>Cerasicoccaceae</taxon>
        <taxon>Cerasicoccus</taxon>
    </lineage>
</organism>
<evidence type="ECO:0000256" key="9">
    <source>
        <dbReference type="ARBA" id="ARBA00049535"/>
    </source>
</evidence>
<dbReference type="GO" id="GO:0016301">
    <property type="term" value="F:kinase activity"/>
    <property type="evidence" value="ECO:0007669"/>
    <property type="project" value="UniProtKB-KW"/>
</dbReference>
<feature type="domain" description="Ribose-phosphate pyrophosphokinase N-terminal" evidence="13">
    <location>
        <begin position="22"/>
        <end position="138"/>
    </location>
</feature>
<comment type="function">
    <text evidence="10 12">Involved in the biosynthesis of the central metabolite phospho-alpha-D-ribosyl-1-pyrophosphate (PRPP) via the transfer of pyrophosphoryl group from ATP to 1-hydroxyl of ribose-5-phosphate (Rib-5-P).</text>
</comment>
<dbReference type="GO" id="GO:0005737">
    <property type="term" value="C:cytoplasm"/>
    <property type="evidence" value="ECO:0007669"/>
    <property type="project" value="UniProtKB-SubCell"/>
</dbReference>
<dbReference type="GO" id="GO:0006015">
    <property type="term" value="P:5-phosphoribose 1-diphosphate biosynthetic process"/>
    <property type="evidence" value="ECO:0007669"/>
    <property type="project" value="UniProtKB-UniRule"/>
</dbReference>
<feature type="binding site" evidence="12">
    <location>
        <position position="148"/>
    </location>
    <ligand>
        <name>Mg(2+)</name>
        <dbReference type="ChEBI" id="CHEBI:18420"/>
    </ligand>
</feature>
<dbReference type="Pfam" id="PF14572">
    <property type="entry name" value="Pribosyl_synth"/>
    <property type="match status" value="1"/>
</dbReference>
<dbReference type="HAMAP" id="MF_00583_B">
    <property type="entry name" value="RibP_PPkinase_B"/>
    <property type="match status" value="1"/>
</dbReference>
<sequence length="332" mass="36208">MNSLAATPLFPLETTRMKEQELKIFTGNANPELAKEICQYLGCRLGEATVEAFPDGETFVRIDENIRGRDVFLIQPTCNPANQHLMELLIMVDAARRASANRITVVLPFFGYARQDRKDQPRVPITAKLVANLIAAAGANRVLTMDLHAQQIQGFFDLPVDHLYASPVFSDYLQKLKLESDLVVYSPDVGGMKMAAAYAAILKTPLGFVAKKRVSATEVEAFNLVGDVEGKDVLLIDDMTETAGTLTAAAELLKENGAKSVRAAVTHGVLNEKGYKRLQKGVIDELITTNTTPVDPRGLPITVLSVAELLGKAIMHIHSNESVSGLFEIKGF</sequence>
<keyword evidence="6 12" id="KW-0418">Kinase</keyword>
<accession>A0A8J3DDV7</accession>